<dbReference type="RefSeq" id="WP_119267660.1">
    <property type="nucleotide sequence ID" value="NZ_CP063196.1"/>
</dbReference>
<comment type="cofactor">
    <cofactor evidence="1">
        <name>FAD</name>
        <dbReference type="ChEBI" id="CHEBI:57692"/>
    </cofactor>
</comment>
<evidence type="ECO:0000256" key="2">
    <source>
        <dbReference type="ARBA" id="ARBA00004275"/>
    </source>
</evidence>
<evidence type="ECO:0000259" key="11">
    <source>
        <dbReference type="Pfam" id="PF01756"/>
    </source>
</evidence>
<dbReference type="InterPro" id="IPR002655">
    <property type="entry name" value="Acyl-CoA_oxidase_C"/>
</dbReference>
<dbReference type="AlphaFoldDB" id="A0A399G827"/>
<dbReference type="FunFam" id="2.40.110.10:FF:000005">
    <property type="entry name" value="Acyl-coenzyme A oxidase"/>
    <property type="match status" value="1"/>
</dbReference>
<dbReference type="GO" id="GO:0003997">
    <property type="term" value="F:acyl-CoA oxidase activity"/>
    <property type="evidence" value="ECO:0007669"/>
    <property type="project" value="UniProtKB-EC"/>
</dbReference>
<organism evidence="15 16">
    <name type="scientific">Thermobifida halotolerans</name>
    <dbReference type="NCBI Taxonomy" id="483545"/>
    <lineage>
        <taxon>Bacteria</taxon>
        <taxon>Bacillati</taxon>
        <taxon>Actinomycetota</taxon>
        <taxon>Actinomycetes</taxon>
        <taxon>Streptosporangiales</taxon>
        <taxon>Nocardiopsidaceae</taxon>
        <taxon>Thermobifida</taxon>
    </lineage>
</organism>
<protein>
    <recommendedName>
        <fullName evidence="4">acyl-CoA oxidase</fullName>
        <ecNumber evidence="4">1.3.3.6</ecNumber>
    </recommendedName>
</protein>
<evidence type="ECO:0000256" key="6">
    <source>
        <dbReference type="ARBA" id="ARBA00022827"/>
    </source>
</evidence>
<keyword evidence="6" id="KW-0274">FAD</keyword>
<comment type="subcellular location">
    <subcellularLocation>
        <location evidence="2">Peroxisome</location>
    </subcellularLocation>
</comment>
<feature type="domain" description="Acyl-CoA oxidase/dehydrogenase middle" evidence="12">
    <location>
        <begin position="136"/>
        <end position="245"/>
    </location>
</feature>
<dbReference type="InterPro" id="IPR012258">
    <property type="entry name" value="Acyl-CoA_oxidase"/>
</dbReference>
<gene>
    <name evidence="15" type="ORF">NI17_013940</name>
</gene>
<feature type="domain" description="Acyl-CoA oxidase C-terminal" evidence="11">
    <location>
        <begin position="501"/>
        <end position="636"/>
    </location>
</feature>
<name>A0A399G827_9ACTN</name>
<keyword evidence="7" id="KW-0276">Fatty acid metabolism</keyword>
<evidence type="ECO:0000313" key="15">
    <source>
        <dbReference type="EMBL" id="UOE17962.1"/>
    </source>
</evidence>
<dbReference type="GO" id="GO:0033540">
    <property type="term" value="P:fatty acid beta-oxidation using acyl-CoA oxidase"/>
    <property type="evidence" value="ECO:0007669"/>
    <property type="project" value="TreeGrafter"/>
</dbReference>
<dbReference type="Gene3D" id="1.10.540.10">
    <property type="entry name" value="Acyl-CoA dehydrogenase/oxidase, N-terminal domain"/>
    <property type="match status" value="1"/>
</dbReference>
<dbReference type="Pfam" id="PF22924">
    <property type="entry name" value="ACOX_C_alpha1"/>
    <property type="match status" value="1"/>
</dbReference>
<sequence length="658" mass="71998">MSQRDDAATVDTEALRELLDGRWAEVRRSARELLRGPEFAPRYGLGMEEHRARVSEQMRRLAETDFARYGFAPAYGGAGNVGGSVVAFEMLVCDLSLMVKMGVQWGLFGGAIQALGTERHHAAYLPGVMSLEIPGCFAMTETGHGSDVQGLRTTATFDPDTDEFVVHTPDEAARKDYIGNAARDGQLAVVFAQLVTGGERHGVHALLVPVRDGSGRPIPGVRIEDCGPKAGLNGVDNGRLWFDHVRVPRTALLNRYGDVAADGSYSSPIDNPNRRFFTMLGTLVQGRVSVAGGAGTAAKAALAIAVRYGEARRQFARPDGGGEVVLLDYLTHQRRLLPAVARTYALHFAQEELVSRLHDNLTTKPLDERGQRELEARAAGLKAVATWHATRTIQECREACGGAGYLSENRLPQLRADTDVFTTFEGDNTVLLQLVGKSLLTNYRQEFGSLDTLGTAKFVAGQFLGTVIERTAARSFLDRLRQAAPGRDGNADLFDREWQRELLEDREAHVLEGLARRLRGTSSSDAFAAFNGVLDHVLLAARAHVDRLVFEAFTEGIGRVRDEGTRRVLERLCDLFVLSLAEEERAWFLEHERFTPARAKAVTSAVNSLCRRLRPHARALVDGFGLPDEWLGAPIALGAEEARQDAQARARVPVGAEI</sequence>
<dbReference type="InterPro" id="IPR006091">
    <property type="entry name" value="Acyl-CoA_Oxase/DH_mid-dom"/>
</dbReference>
<dbReference type="InterPro" id="IPR037069">
    <property type="entry name" value="AcylCoA_DH/ox_N_sf"/>
</dbReference>
<evidence type="ECO:0000313" key="16">
    <source>
        <dbReference type="Proteomes" id="UP000265719"/>
    </source>
</evidence>
<proteinExistence type="inferred from homology"/>
<evidence type="ECO:0000256" key="5">
    <source>
        <dbReference type="ARBA" id="ARBA00022630"/>
    </source>
</evidence>
<reference evidence="15" key="1">
    <citation type="submission" date="2020-10" db="EMBL/GenBank/DDBJ databases">
        <title>De novo genome project of the cellulose decomposer Thermobifida halotolerans type strain.</title>
        <authorList>
            <person name="Nagy I."/>
            <person name="Horvath B."/>
            <person name="Kukolya J."/>
            <person name="Nagy I."/>
            <person name="Orsini M."/>
        </authorList>
    </citation>
    <scope>NUCLEOTIDE SEQUENCE</scope>
    <source>
        <strain evidence="15">DSM 44931</strain>
    </source>
</reference>
<dbReference type="InterPro" id="IPR009100">
    <property type="entry name" value="AcylCoA_DH/oxidase_NM_dom_sf"/>
</dbReference>
<evidence type="ECO:0000256" key="7">
    <source>
        <dbReference type="ARBA" id="ARBA00022832"/>
    </source>
</evidence>
<evidence type="ECO:0000256" key="3">
    <source>
        <dbReference type="ARBA" id="ARBA00006288"/>
    </source>
</evidence>
<dbReference type="FunFam" id="1.20.140.10:FF:000007">
    <property type="entry name" value="Acyl-coenzyme A oxidase"/>
    <property type="match status" value="1"/>
</dbReference>
<dbReference type="InterPro" id="IPR013786">
    <property type="entry name" value="AcylCoA_DH/ox_N"/>
</dbReference>
<dbReference type="InterPro" id="IPR046373">
    <property type="entry name" value="Acyl-CoA_Oxase/DH_mid-dom_sf"/>
</dbReference>
<evidence type="ECO:0000256" key="4">
    <source>
        <dbReference type="ARBA" id="ARBA00012870"/>
    </source>
</evidence>
<evidence type="ECO:0000259" key="14">
    <source>
        <dbReference type="Pfam" id="PF22924"/>
    </source>
</evidence>
<keyword evidence="10" id="KW-0576">Peroxisome</keyword>
<dbReference type="GO" id="GO:0005504">
    <property type="term" value="F:fatty acid binding"/>
    <property type="evidence" value="ECO:0007669"/>
    <property type="project" value="TreeGrafter"/>
</dbReference>
<keyword evidence="16" id="KW-1185">Reference proteome</keyword>
<dbReference type="EMBL" id="CP063196">
    <property type="protein sequence ID" value="UOE17962.1"/>
    <property type="molecule type" value="Genomic_DNA"/>
</dbReference>
<dbReference type="InterPro" id="IPR036250">
    <property type="entry name" value="AcylCo_DH-like_C"/>
</dbReference>
<dbReference type="PANTHER" id="PTHR10909">
    <property type="entry name" value="ELECTRON TRANSPORT OXIDOREDUCTASE"/>
    <property type="match status" value="1"/>
</dbReference>
<feature type="domain" description="Acyl-CoA dehydrogenase/oxidase N-terminal" evidence="13">
    <location>
        <begin position="27"/>
        <end position="131"/>
    </location>
</feature>
<evidence type="ECO:0000256" key="8">
    <source>
        <dbReference type="ARBA" id="ARBA00023002"/>
    </source>
</evidence>
<evidence type="ECO:0000256" key="1">
    <source>
        <dbReference type="ARBA" id="ARBA00001974"/>
    </source>
</evidence>
<accession>A0A399G827</accession>
<evidence type="ECO:0000259" key="12">
    <source>
        <dbReference type="Pfam" id="PF02770"/>
    </source>
</evidence>
<dbReference type="Pfam" id="PF02771">
    <property type="entry name" value="Acyl-CoA_dh_N"/>
    <property type="match status" value="1"/>
</dbReference>
<keyword evidence="8" id="KW-0560">Oxidoreductase</keyword>
<comment type="similarity">
    <text evidence="3">Belongs to the acyl-CoA oxidase family.</text>
</comment>
<dbReference type="Gene3D" id="2.40.110.10">
    <property type="entry name" value="Butyryl-CoA Dehydrogenase, subunit A, domain 2"/>
    <property type="match status" value="1"/>
</dbReference>
<dbReference type="GO" id="GO:0055088">
    <property type="term" value="P:lipid homeostasis"/>
    <property type="evidence" value="ECO:0007669"/>
    <property type="project" value="TreeGrafter"/>
</dbReference>
<dbReference type="PANTHER" id="PTHR10909:SF382">
    <property type="entry name" value="ACYL-COENZYME A OXIDASE"/>
    <property type="match status" value="1"/>
</dbReference>
<dbReference type="Pfam" id="PF02770">
    <property type="entry name" value="Acyl-CoA_dh_M"/>
    <property type="match status" value="1"/>
</dbReference>
<evidence type="ECO:0000256" key="10">
    <source>
        <dbReference type="ARBA" id="ARBA00023140"/>
    </source>
</evidence>
<dbReference type="SUPFAM" id="SSF56645">
    <property type="entry name" value="Acyl-CoA dehydrogenase NM domain-like"/>
    <property type="match status" value="1"/>
</dbReference>
<dbReference type="KEGG" id="thao:NI17_013940"/>
<dbReference type="Gene3D" id="1.20.140.10">
    <property type="entry name" value="Butyryl-CoA Dehydrogenase, subunit A, domain 3"/>
    <property type="match status" value="2"/>
</dbReference>
<feature type="domain" description="Acyl-CoA oxidase C-alpha1" evidence="14">
    <location>
        <begin position="281"/>
        <end position="440"/>
    </location>
</feature>
<dbReference type="Pfam" id="PF01756">
    <property type="entry name" value="ACOX"/>
    <property type="match status" value="1"/>
</dbReference>
<dbReference type="InterPro" id="IPR055060">
    <property type="entry name" value="ACOX_C_alpha1"/>
</dbReference>
<dbReference type="GO" id="GO:0071949">
    <property type="term" value="F:FAD binding"/>
    <property type="evidence" value="ECO:0007669"/>
    <property type="project" value="InterPro"/>
</dbReference>
<dbReference type="PIRSF" id="PIRSF000168">
    <property type="entry name" value="Acyl-CoA_oxidase"/>
    <property type="match status" value="1"/>
</dbReference>
<dbReference type="Proteomes" id="UP000265719">
    <property type="component" value="Chromosome"/>
</dbReference>
<dbReference type="SUPFAM" id="SSF47203">
    <property type="entry name" value="Acyl-CoA dehydrogenase C-terminal domain-like"/>
    <property type="match status" value="2"/>
</dbReference>
<keyword evidence="9" id="KW-0443">Lipid metabolism</keyword>
<keyword evidence="5" id="KW-0285">Flavoprotein</keyword>
<evidence type="ECO:0000256" key="9">
    <source>
        <dbReference type="ARBA" id="ARBA00023098"/>
    </source>
</evidence>
<evidence type="ECO:0000259" key="13">
    <source>
        <dbReference type="Pfam" id="PF02771"/>
    </source>
</evidence>
<dbReference type="EC" id="1.3.3.6" evidence="4"/>
<dbReference type="FunFam" id="1.20.140.10:FF:000010">
    <property type="entry name" value="Acyl-coenzyme A oxidase"/>
    <property type="match status" value="1"/>
</dbReference>